<dbReference type="EMBL" id="CP046640">
    <property type="protein sequence ID" value="QTL97911.1"/>
    <property type="molecule type" value="Genomic_DNA"/>
</dbReference>
<comment type="catalytic activity">
    <reaction evidence="5 7">
        <text>2-deoxy-D-ribose 5-phosphate = D-glyceraldehyde 3-phosphate + acetaldehyde</text>
        <dbReference type="Rhea" id="RHEA:12821"/>
        <dbReference type="ChEBI" id="CHEBI:15343"/>
        <dbReference type="ChEBI" id="CHEBI:59776"/>
        <dbReference type="ChEBI" id="CHEBI:62877"/>
        <dbReference type="EC" id="4.1.2.4"/>
    </reaction>
</comment>
<dbReference type="InterPro" id="IPR013785">
    <property type="entry name" value="Aldolase_TIM"/>
</dbReference>
<evidence type="ECO:0000313" key="8">
    <source>
        <dbReference type="EMBL" id="QTL97911.1"/>
    </source>
</evidence>
<dbReference type="PIRSF" id="PIRSF001357">
    <property type="entry name" value="DeoC"/>
    <property type="match status" value="1"/>
</dbReference>
<dbReference type="InterPro" id="IPR002915">
    <property type="entry name" value="DeoC/FbaB/LacD_aldolase"/>
</dbReference>
<reference evidence="8" key="1">
    <citation type="submission" date="2019-12" db="EMBL/GenBank/DDBJ databases">
        <authorList>
            <person name="zhang j."/>
            <person name="sun C.M."/>
        </authorList>
    </citation>
    <scope>NUCLEOTIDE SEQUENCE</scope>
    <source>
        <strain evidence="8">NS-1</strain>
    </source>
</reference>
<comment type="similarity">
    <text evidence="1 7">Belongs to the DeoC/FbaB aldolase family. DeoC type 1 subfamily.</text>
</comment>
<dbReference type="InterPro" id="IPR028581">
    <property type="entry name" value="DeoC_typeI"/>
</dbReference>
<evidence type="ECO:0000256" key="1">
    <source>
        <dbReference type="ARBA" id="ARBA00010936"/>
    </source>
</evidence>
<gene>
    <name evidence="7 8" type="primary">deoC</name>
    <name evidence="8" type="ORF">GM661_07910</name>
</gene>
<evidence type="ECO:0000256" key="3">
    <source>
        <dbReference type="ARBA" id="ARBA00023239"/>
    </source>
</evidence>
<keyword evidence="4 7" id="KW-0704">Schiff base</keyword>
<dbReference type="KEGG" id="ifn:GM661_07910"/>
<proteinExistence type="inferred from homology"/>
<dbReference type="CDD" id="cd00959">
    <property type="entry name" value="DeoC"/>
    <property type="match status" value="1"/>
</dbReference>
<dbReference type="GO" id="GO:0016052">
    <property type="term" value="P:carbohydrate catabolic process"/>
    <property type="evidence" value="ECO:0007669"/>
    <property type="project" value="TreeGrafter"/>
</dbReference>
<feature type="active site" description="Proton donor/acceptor" evidence="7">
    <location>
        <position position="186"/>
    </location>
</feature>
<dbReference type="GO" id="GO:0009264">
    <property type="term" value="P:deoxyribonucleotide catabolic process"/>
    <property type="evidence" value="ECO:0007669"/>
    <property type="project" value="UniProtKB-UniRule"/>
</dbReference>
<dbReference type="HAMAP" id="MF_00114">
    <property type="entry name" value="DeoC_type1"/>
    <property type="match status" value="1"/>
</dbReference>
<dbReference type="GO" id="GO:0004139">
    <property type="term" value="F:deoxyribose-phosphate aldolase activity"/>
    <property type="evidence" value="ECO:0007669"/>
    <property type="project" value="UniProtKB-UniRule"/>
</dbReference>
<protein>
    <recommendedName>
        <fullName evidence="7">Deoxyribose-phosphate aldolase</fullName>
        <shortName evidence="7">DERA</shortName>
        <ecNumber evidence="7">4.1.2.4</ecNumber>
    </recommendedName>
    <alternativeName>
        <fullName evidence="7">2-deoxy-D-ribose 5-phosphate aldolase</fullName>
    </alternativeName>
    <alternativeName>
        <fullName evidence="7">Phosphodeoxyriboaldolase</fullName>
        <shortName evidence="7">Deoxyriboaldolase</shortName>
    </alternativeName>
</protein>
<accession>A0A8A7K8W8</accession>
<dbReference type="FunFam" id="3.20.20.70:FF:000044">
    <property type="entry name" value="Deoxyribose-phosphate aldolase"/>
    <property type="match status" value="1"/>
</dbReference>
<dbReference type="SMART" id="SM01133">
    <property type="entry name" value="DeoC"/>
    <property type="match status" value="1"/>
</dbReference>
<organism evidence="8 9">
    <name type="scientific">Iocasia fonsfrigidae</name>
    <dbReference type="NCBI Taxonomy" id="2682810"/>
    <lineage>
        <taxon>Bacteria</taxon>
        <taxon>Bacillati</taxon>
        <taxon>Bacillota</taxon>
        <taxon>Clostridia</taxon>
        <taxon>Halanaerobiales</taxon>
        <taxon>Halanaerobiaceae</taxon>
        <taxon>Iocasia</taxon>
    </lineage>
</organism>
<evidence type="ECO:0000256" key="4">
    <source>
        <dbReference type="ARBA" id="ARBA00023270"/>
    </source>
</evidence>
<keyword evidence="3 7" id="KW-0456">Lyase</keyword>
<keyword evidence="2 7" id="KW-0963">Cytoplasm</keyword>
<comment type="pathway">
    <text evidence="7">Carbohydrate degradation; 2-deoxy-D-ribose 1-phosphate degradation; D-glyceraldehyde 3-phosphate and acetaldehyde from 2-deoxy-alpha-D-ribose 1-phosphate: step 2/2.</text>
</comment>
<feature type="active site" description="Schiff-base intermediate with acetaldehyde" evidence="7">
    <location>
        <position position="157"/>
    </location>
</feature>
<dbReference type="RefSeq" id="WP_230869518.1">
    <property type="nucleotide sequence ID" value="NZ_CP046640.1"/>
</dbReference>
<dbReference type="GO" id="GO:0006018">
    <property type="term" value="P:2-deoxyribose 1-phosphate catabolic process"/>
    <property type="evidence" value="ECO:0007669"/>
    <property type="project" value="UniProtKB-UniRule"/>
</dbReference>
<dbReference type="GO" id="GO:0005737">
    <property type="term" value="C:cytoplasm"/>
    <property type="evidence" value="ECO:0007669"/>
    <property type="project" value="UniProtKB-SubCell"/>
</dbReference>
<dbReference type="UniPathway" id="UPA00002">
    <property type="reaction ID" value="UER00468"/>
</dbReference>
<keyword evidence="9" id="KW-1185">Reference proteome</keyword>
<dbReference type="NCBIfam" id="TIGR00126">
    <property type="entry name" value="deoC"/>
    <property type="match status" value="1"/>
</dbReference>
<dbReference type="PANTHER" id="PTHR10889">
    <property type="entry name" value="DEOXYRIBOSE-PHOSPHATE ALDOLASE"/>
    <property type="match status" value="1"/>
</dbReference>
<dbReference type="EC" id="4.1.2.4" evidence="7"/>
<comment type="function">
    <text evidence="6 7">Catalyzes a reversible aldol reaction between acetaldehyde and D-glyceraldehyde 3-phosphate to generate 2-deoxy-D-ribose 5-phosphate.</text>
</comment>
<evidence type="ECO:0000256" key="6">
    <source>
        <dbReference type="ARBA" id="ARBA00056337"/>
    </source>
</evidence>
<evidence type="ECO:0000256" key="2">
    <source>
        <dbReference type="ARBA" id="ARBA00022490"/>
    </source>
</evidence>
<dbReference type="Pfam" id="PF01791">
    <property type="entry name" value="DeoC"/>
    <property type="match status" value="1"/>
</dbReference>
<sequence length="225" mass="24382">MKFTKKEVAKTIDHTCLNPAGRIADIQKLCEEAAIYGFASVAIGPDFVKYASKKLEGTDVKVDVAVGFPLGYNTTATKVFETKEAIDNGATEVDMVANLVAVKDKRWDKVKDDINQLADVCGDITLKVIFETCYLKKDEIIKLAEICLEIEGVDYIKTSTGFGPEGATMENVKLMKEIVGNKKMVKAAGGIKTLDDYKSMINAGASRIGSSSGLEILAEIDNNIV</sequence>
<dbReference type="AlphaFoldDB" id="A0A8A7K8W8"/>
<feature type="active site" description="Proton donor/acceptor" evidence="7">
    <location>
        <position position="94"/>
    </location>
</feature>
<dbReference type="Gene3D" id="3.20.20.70">
    <property type="entry name" value="Aldolase class I"/>
    <property type="match status" value="1"/>
</dbReference>
<evidence type="ECO:0000313" key="9">
    <source>
        <dbReference type="Proteomes" id="UP000665020"/>
    </source>
</evidence>
<evidence type="ECO:0000256" key="7">
    <source>
        <dbReference type="HAMAP-Rule" id="MF_00114"/>
    </source>
</evidence>
<dbReference type="Proteomes" id="UP000665020">
    <property type="component" value="Chromosome"/>
</dbReference>
<evidence type="ECO:0000256" key="5">
    <source>
        <dbReference type="ARBA" id="ARBA00048791"/>
    </source>
</evidence>
<dbReference type="InterPro" id="IPR011343">
    <property type="entry name" value="DeoC"/>
</dbReference>
<comment type="subcellular location">
    <subcellularLocation>
        <location evidence="7">Cytoplasm</location>
    </subcellularLocation>
</comment>
<dbReference type="PANTHER" id="PTHR10889:SF1">
    <property type="entry name" value="DEOXYRIBOSE-PHOSPHATE ALDOLASE"/>
    <property type="match status" value="1"/>
</dbReference>
<dbReference type="SUPFAM" id="SSF51569">
    <property type="entry name" value="Aldolase"/>
    <property type="match status" value="1"/>
</dbReference>
<name>A0A8A7K8W8_9FIRM</name>